<dbReference type="InterPro" id="IPR050447">
    <property type="entry name" value="Erg6_SMT_methyltransf"/>
</dbReference>
<dbReference type="InterPro" id="IPR030384">
    <property type="entry name" value="MeTrfase_SMT"/>
</dbReference>
<dbReference type="InterPro" id="IPR013216">
    <property type="entry name" value="Methyltransf_11"/>
</dbReference>
<dbReference type="GO" id="GO:0003838">
    <property type="term" value="F:sterol 24-C-methyltransferase activity"/>
    <property type="evidence" value="ECO:0007669"/>
    <property type="project" value="TreeGrafter"/>
</dbReference>
<dbReference type="EMBL" id="GBEZ01005695">
    <property type="protein sequence ID" value="JAC79642.1"/>
    <property type="molecule type" value="Transcribed_RNA"/>
</dbReference>
<evidence type="ECO:0000256" key="11">
    <source>
        <dbReference type="PROSITE-ProRule" id="PRU01022"/>
    </source>
</evidence>
<dbReference type="CDD" id="cd02440">
    <property type="entry name" value="AdoMet_MTases"/>
    <property type="match status" value="1"/>
</dbReference>
<dbReference type="InterPro" id="IPR013705">
    <property type="entry name" value="Sterol_MeTrfase_C"/>
</dbReference>
<keyword evidence="4 11" id="KW-0949">S-adenosyl-L-methionine</keyword>
<dbReference type="GO" id="GO:0032259">
    <property type="term" value="P:methylation"/>
    <property type="evidence" value="ECO:0007669"/>
    <property type="project" value="UniProtKB-KW"/>
</dbReference>
<feature type="domain" description="SAM-dependent methyltransferase Erg6/SMT-type" evidence="13">
    <location>
        <begin position="52"/>
        <end position="339"/>
    </location>
</feature>
<dbReference type="Gene3D" id="3.40.50.150">
    <property type="entry name" value="Vaccinia Virus protein VP39"/>
    <property type="match status" value="1"/>
</dbReference>
<dbReference type="Pfam" id="PF08498">
    <property type="entry name" value="Sterol_MT_C"/>
    <property type="match status" value="1"/>
</dbReference>
<evidence type="ECO:0000256" key="7">
    <source>
        <dbReference type="ARBA" id="ARBA00022848"/>
    </source>
</evidence>
<dbReference type="PANTHER" id="PTHR44068">
    <property type="entry name" value="ZGC:194242"/>
    <property type="match status" value="1"/>
</dbReference>
<comment type="similarity">
    <text evidence="10 11 12">Belongs to the class I-like SAM-binding methyltransferase superfamily. Erg6/SMT family.</text>
</comment>
<evidence type="ECO:0000256" key="4">
    <source>
        <dbReference type="ARBA" id="ARBA00022691"/>
    </source>
</evidence>
<dbReference type="PROSITE" id="PS51685">
    <property type="entry name" value="SAM_MT_ERG6_SMT"/>
    <property type="match status" value="1"/>
</dbReference>
<evidence type="ECO:0000313" key="14">
    <source>
        <dbReference type="EMBL" id="JAC79642.1"/>
    </source>
</evidence>
<sequence>MVGDSYVPSNIGGKLDSKQVGSAVAGYTNYHRDDSGSEIERKGNYADMVNKYYDLATSFYEYGWGECFHFAHRWKGETLNESIKRHEHYLALKLGLRPGSKVIDVGCGIGGPLREIARFSGAHVTGLNNNDYQISRGEILNKKLGLSQTCDYVKADFMKIPVDADSFDAAYAIEATCHAPDAAGCYREIFRTLKPGGLFAGYEWCMTDAFDKDRSEHLKCKKGIEIGNGLPDIRTCKEVEAALKDAGFELLESQDLTKTAEVPWYEPLDPSRLSLSSFRTTAIGRAVTRNMVWALEKVGIAPKGSSEVSSFLETGADALVEGGKKELFTPMFFFLARKP</sequence>
<evidence type="ECO:0000256" key="12">
    <source>
        <dbReference type="RuleBase" id="RU362025"/>
    </source>
</evidence>
<evidence type="ECO:0000256" key="9">
    <source>
        <dbReference type="ARBA" id="ARBA00023136"/>
    </source>
</evidence>
<accession>A0A061S3D5</accession>
<reference evidence="14" key="1">
    <citation type="submission" date="2014-05" db="EMBL/GenBank/DDBJ databases">
        <title>The transcriptome of the halophilic microalga Tetraselmis sp. GSL018 isolated from the Great Salt Lake, Utah.</title>
        <authorList>
            <person name="Jinkerson R.E."/>
            <person name="D'Adamo S."/>
            <person name="Posewitz M.C."/>
        </authorList>
    </citation>
    <scope>NUCLEOTIDE SEQUENCE</scope>
    <source>
        <strain evidence="14">GSL018</strain>
    </source>
</reference>
<keyword evidence="2 11" id="KW-0489">Methyltransferase</keyword>
<evidence type="ECO:0000256" key="6">
    <source>
        <dbReference type="ARBA" id="ARBA00022824"/>
    </source>
</evidence>
<organism evidence="14">
    <name type="scientific">Tetraselmis sp. GSL018</name>
    <dbReference type="NCBI Taxonomy" id="582737"/>
    <lineage>
        <taxon>Eukaryota</taxon>
        <taxon>Viridiplantae</taxon>
        <taxon>Chlorophyta</taxon>
        <taxon>core chlorophytes</taxon>
        <taxon>Chlorodendrophyceae</taxon>
        <taxon>Chlorodendrales</taxon>
        <taxon>Chlorodendraceae</taxon>
        <taxon>Tetraselmis</taxon>
    </lineage>
</organism>
<protein>
    <recommendedName>
        <fullName evidence="12">Methyltransferase</fullName>
        <ecNumber evidence="12">2.1.1.-</ecNumber>
    </recommendedName>
</protein>
<evidence type="ECO:0000256" key="5">
    <source>
        <dbReference type="ARBA" id="ARBA00022692"/>
    </source>
</evidence>
<gene>
    <name evidence="14" type="primary">SMT1</name>
    <name evidence="14" type="ORF">TSPGSL018_12200</name>
</gene>
<dbReference type="PANTHER" id="PTHR44068:SF1">
    <property type="entry name" value="HYPOTHETICAL LOC100005854"/>
    <property type="match status" value="1"/>
</dbReference>
<evidence type="ECO:0000256" key="3">
    <source>
        <dbReference type="ARBA" id="ARBA00022679"/>
    </source>
</evidence>
<dbReference type="Pfam" id="PF08241">
    <property type="entry name" value="Methyltransf_11"/>
    <property type="match status" value="1"/>
</dbReference>
<evidence type="ECO:0000256" key="2">
    <source>
        <dbReference type="ARBA" id="ARBA00022603"/>
    </source>
</evidence>
<keyword evidence="9" id="KW-0472">Membrane</keyword>
<dbReference type="EC" id="2.1.1.-" evidence="12"/>
<keyword evidence="6" id="KW-0256">Endoplasmic reticulum</keyword>
<dbReference type="AlphaFoldDB" id="A0A061S3D5"/>
<keyword evidence="8" id="KW-1133">Transmembrane helix</keyword>
<evidence type="ECO:0000256" key="1">
    <source>
        <dbReference type="ARBA" id="ARBA00004111"/>
    </source>
</evidence>
<evidence type="ECO:0000259" key="13">
    <source>
        <dbReference type="PROSITE" id="PS51685"/>
    </source>
</evidence>
<name>A0A061S3D5_9CHLO</name>
<dbReference type="InterPro" id="IPR029063">
    <property type="entry name" value="SAM-dependent_MTases_sf"/>
</dbReference>
<keyword evidence="3 11" id="KW-0808">Transferase</keyword>
<keyword evidence="7" id="KW-0492">Microsome</keyword>
<proteinExistence type="inferred from homology"/>
<dbReference type="SUPFAM" id="SSF53335">
    <property type="entry name" value="S-adenosyl-L-methionine-dependent methyltransferases"/>
    <property type="match status" value="1"/>
</dbReference>
<evidence type="ECO:0000256" key="10">
    <source>
        <dbReference type="ARBA" id="ARBA00038188"/>
    </source>
</evidence>
<dbReference type="GO" id="GO:0016126">
    <property type="term" value="P:sterol biosynthetic process"/>
    <property type="evidence" value="ECO:0007669"/>
    <property type="project" value="TreeGrafter"/>
</dbReference>
<comment type="subcellular location">
    <subcellularLocation>
        <location evidence="1">Microsome membrane</location>
        <topology evidence="1">Single-pass membrane protein</topology>
    </subcellularLocation>
</comment>
<keyword evidence="5" id="KW-0812">Transmembrane</keyword>
<dbReference type="GO" id="GO:0005783">
    <property type="term" value="C:endoplasmic reticulum"/>
    <property type="evidence" value="ECO:0007669"/>
    <property type="project" value="TreeGrafter"/>
</dbReference>
<evidence type="ECO:0000256" key="8">
    <source>
        <dbReference type="ARBA" id="ARBA00022989"/>
    </source>
</evidence>